<feature type="domain" description="ABC transporter" evidence="6">
    <location>
        <begin position="296"/>
        <end position="546"/>
    </location>
</feature>
<dbReference type="SMART" id="SM00382">
    <property type="entry name" value="AAA"/>
    <property type="match status" value="2"/>
</dbReference>
<accession>A0ABT7FKZ4</accession>
<dbReference type="RefSeq" id="WP_284487752.1">
    <property type="nucleotide sequence ID" value="NZ_JASNJE010000056.1"/>
</dbReference>
<evidence type="ECO:0000256" key="3">
    <source>
        <dbReference type="ARBA" id="ARBA00022448"/>
    </source>
</evidence>
<keyword evidence="5 7" id="KW-0067">ATP-binding</keyword>
<evidence type="ECO:0000256" key="4">
    <source>
        <dbReference type="ARBA" id="ARBA00022741"/>
    </source>
</evidence>
<evidence type="ECO:0000313" key="8">
    <source>
        <dbReference type="Proteomes" id="UP001227126"/>
    </source>
</evidence>
<dbReference type="PROSITE" id="PS00211">
    <property type="entry name" value="ABC_TRANSPORTER_1"/>
    <property type="match status" value="2"/>
</dbReference>
<dbReference type="PROSITE" id="PS50893">
    <property type="entry name" value="ABC_TRANSPORTER_2"/>
    <property type="match status" value="2"/>
</dbReference>
<feature type="domain" description="ABC transporter" evidence="6">
    <location>
        <begin position="18"/>
        <end position="272"/>
    </location>
</feature>
<evidence type="ECO:0000313" key="7">
    <source>
        <dbReference type="EMBL" id="MDK3075836.1"/>
    </source>
</evidence>
<dbReference type="PANTHER" id="PTHR43776:SF7">
    <property type="entry name" value="D,D-DIPEPTIDE TRANSPORT ATP-BINDING PROTEIN DDPF-RELATED"/>
    <property type="match status" value="1"/>
</dbReference>
<dbReference type="InterPro" id="IPR013563">
    <property type="entry name" value="Oligopep_ABC_C"/>
</dbReference>
<dbReference type="InterPro" id="IPR050319">
    <property type="entry name" value="ABC_transp_ATP-bind"/>
</dbReference>
<dbReference type="NCBIfam" id="NF007739">
    <property type="entry name" value="PRK10419.1"/>
    <property type="match status" value="2"/>
</dbReference>
<evidence type="ECO:0000256" key="1">
    <source>
        <dbReference type="ARBA" id="ARBA00004417"/>
    </source>
</evidence>
<dbReference type="NCBIfam" id="NF008453">
    <property type="entry name" value="PRK11308.1"/>
    <property type="match status" value="2"/>
</dbReference>
<dbReference type="Proteomes" id="UP001227126">
    <property type="component" value="Unassembled WGS sequence"/>
</dbReference>
<proteinExistence type="inferred from homology"/>
<reference evidence="7 8" key="1">
    <citation type="submission" date="2023-05" db="EMBL/GenBank/DDBJ databases">
        <title>Sedimentitalea sp. nov. JM2-8.</title>
        <authorList>
            <person name="Huang J."/>
        </authorList>
    </citation>
    <scope>NUCLEOTIDE SEQUENCE [LARGE SCALE GENOMIC DNA]</scope>
    <source>
        <strain evidence="7 8">JM2-8</strain>
    </source>
</reference>
<dbReference type="EMBL" id="JASNJE010000056">
    <property type="protein sequence ID" value="MDK3075836.1"/>
    <property type="molecule type" value="Genomic_DNA"/>
</dbReference>
<dbReference type="InterPro" id="IPR003593">
    <property type="entry name" value="AAA+_ATPase"/>
</dbReference>
<dbReference type="GO" id="GO:0005524">
    <property type="term" value="F:ATP binding"/>
    <property type="evidence" value="ECO:0007669"/>
    <property type="project" value="UniProtKB-KW"/>
</dbReference>
<comment type="caution">
    <text evidence="7">The sequence shown here is derived from an EMBL/GenBank/DDBJ whole genome shotgun (WGS) entry which is preliminary data.</text>
</comment>
<dbReference type="Pfam" id="PF08352">
    <property type="entry name" value="oligo_HPY"/>
    <property type="match status" value="2"/>
</dbReference>
<comment type="subcellular location">
    <subcellularLocation>
        <location evidence="1">Cell inner membrane</location>
        <topology evidence="1">Peripheral membrane protein</topology>
    </subcellularLocation>
</comment>
<evidence type="ECO:0000256" key="5">
    <source>
        <dbReference type="ARBA" id="ARBA00022840"/>
    </source>
</evidence>
<dbReference type="Pfam" id="PF00005">
    <property type="entry name" value="ABC_tran"/>
    <property type="match status" value="2"/>
</dbReference>
<dbReference type="SUPFAM" id="SSF52540">
    <property type="entry name" value="P-loop containing nucleoside triphosphate hydrolases"/>
    <property type="match status" value="2"/>
</dbReference>
<evidence type="ECO:0000256" key="2">
    <source>
        <dbReference type="ARBA" id="ARBA00005417"/>
    </source>
</evidence>
<evidence type="ECO:0000259" key="6">
    <source>
        <dbReference type="PROSITE" id="PS50893"/>
    </source>
</evidence>
<dbReference type="InterPro" id="IPR027417">
    <property type="entry name" value="P-loop_NTPase"/>
</dbReference>
<dbReference type="CDD" id="cd03257">
    <property type="entry name" value="ABC_NikE_OppD_transporters"/>
    <property type="match status" value="2"/>
</dbReference>
<dbReference type="InterPro" id="IPR003439">
    <property type="entry name" value="ABC_transporter-like_ATP-bd"/>
</dbReference>
<comment type="similarity">
    <text evidence="2">Belongs to the ABC transporter superfamily.</text>
</comment>
<sequence>MTVCDRNIANVAATGTLLSVSGLRVSFPGTDTPAVRDVSLRVGRGEVVALVGESGSGKSVTVKALMRLIEFGGGRVTAGRAWLSDGQGGRIDLFAQSEAAMQQIRGNRIAMIFQEPMTSLNPVLTVGFQLREAVQRHQNVARSEADRICLEALKQVRLSEPERRLRQYPHELSGGMRQRLMIAMALACKPDLLIADEPTTALDVTVQAEILALLKMIQRETGMAILFITHDMGVVAEIADRVQVMLRGEVIEDGLVHAVFAAPRHAYTRALLDAAPKLGNAPPATPRPVTDATPALSVQNLIVRYPLSGGVFGRVRANVHAVEDVSFDVAHGETLALVGESGCGKSSLAKAILRLYEPAEGRILLNGEDILGFDHARMMLARRGIQMIFQDPYASLNPRKCVADIIAEPLEIHRTGGRTEIAARVATLIERVGLPASAAHCFPHEFSGGQRQRVCIARALALNPSVIIADEPVSALDVSIQAQILDLIEEVQEEFNVAILFISHDMAVVEKVADRIAVMYQGELIEIGPRDAMLRMPAHPYTKRLLDAVPIAHPDQRRDRQLTAREISSPIRAVGAESAAFTMTEIAPGHFLRCSRDM</sequence>
<keyword evidence="4" id="KW-0547">Nucleotide-binding</keyword>
<dbReference type="Gene3D" id="3.40.50.300">
    <property type="entry name" value="P-loop containing nucleotide triphosphate hydrolases"/>
    <property type="match status" value="2"/>
</dbReference>
<gene>
    <name evidence="7" type="ORF">QO034_22540</name>
</gene>
<organism evidence="7 8">
    <name type="scientific">Sedimentitalea xiamensis</name>
    <dbReference type="NCBI Taxonomy" id="3050037"/>
    <lineage>
        <taxon>Bacteria</taxon>
        <taxon>Pseudomonadati</taxon>
        <taxon>Pseudomonadota</taxon>
        <taxon>Alphaproteobacteria</taxon>
        <taxon>Rhodobacterales</taxon>
        <taxon>Paracoccaceae</taxon>
        <taxon>Sedimentitalea</taxon>
    </lineage>
</organism>
<keyword evidence="8" id="KW-1185">Reference proteome</keyword>
<protein>
    <submittedName>
        <fullName evidence="7">ABC transporter ATP-binding protein</fullName>
    </submittedName>
</protein>
<dbReference type="PANTHER" id="PTHR43776">
    <property type="entry name" value="TRANSPORT ATP-BINDING PROTEIN"/>
    <property type="match status" value="1"/>
</dbReference>
<keyword evidence="3" id="KW-0813">Transport</keyword>
<name>A0ABT7FKZ4_9RHOB</name>
<dbReference type="InterPro" id="IPR017871">
    <property type="entry name" value="ABC_transporter-like_CS"/>
</dbReference>